<dbReference type="SMART" id="SM00827">
    <property type="entry name" value="PKS_AT"/>
    <property type="match status" value="1"/>
</dbReference>
<dbReference type="PANTHER" id="PTHR43775">
    <property type="entry name" value="FATTY ACID SYNTHASE"/>
    <property type="match status" value="1"/>
</dbReference>
<proteinExistence type="predicted"/>
<reference evidence="8" key="1">
    <citation type="journal article" date="2020" name="mSystems">
        <title>Genome- and Community-Level Interaction Insights into Carbon Utilization and Element Cycling Functions of Hydrothermarchaeota in Hydrothermal Sediment.</title>
        <authorList>
            <person name="Zhou Z."/>
            <person name="Liu Y."/>
            <person name="Xu W."/>
            <person name="Pan J."/>
            <person name="Luo Z.H."/>
            <person name="Li M."/>
        </authorList>
    </citation>
    <scope>NUCLEOTIDE SEQUENCE [LARGE SCALE GENOMIC DNA]</scope>
    <source>
        <strain evidence="8">HyVt-527</strain>
    </source>
</reference>
<comment type="caution">
    <text evidence="8">The sequence shown here is derived from an EMBL/GenBank/DDBJ whole genome shotgun (WGS) entry which is preliminary data.</text>
</comment>
<keyword evidence="5" id="KW-0443">Lipid metabolism</keyword>
<protein>
    <submittedName>
        <fullName evidence="8">Acyltransferase domain-containing protein</fullName>
    </submittedName>
</protein>
<dbReference type="InterPro" id="IPR018201">
    <property type="entry name" value="Ketoacyl_synth_AS"/>
</dbReference>
<dbReference type="InterPro" id="IPR014030">
    <property type="entry name" value="Ketoacyl_synth_N"/>
</dbReference>
<dbReference type="Gene3D" id="3.30.70.250">
    <property type="entry name" value="Malonyl-CoA ACP transacylase, ACP-binding"/>
    <property type="match status" value="1"/>
</dbReference>
<dbReference type="CDD" id="cd00833">
    <property type="entry name" value="PKS"/>
    <property type="match status" value="1"/>
</dbReference>
<dbReference type="GO" id="GO:0006633">
    <property type="term" value="P:fatty acid biosynthetic process"/>
    <property type="evidence" value="ECO:0007669"/>
    <property type="project" value="InterPro"/>
</dbReference>
<dbReference type="InterPro" id="IPR014031">
    <property type="entry name" value="Ketoacyl_synth_C"/>
</dbReference>
<keyword evidence="4" id="KW-0276">Fatty acid metabolism</keyword>
<keyword evidence="3" id="KW-0808">Transferase</keyword>
<dbReference type="Pfam" id="PF02801">
    <property type="entry name" value="Ketoacyl-synt_C"/>
    <property type="match status" value="1"/>
</dbReference>
<dbReference type="GO" id="GO:0004312">
    <property type="term" value="F:fatty acid synthase activity"/>
    <property type="evidence" value="ECO:0007669"/>
    <property type="project" value="TreeGrafter"/>
</dbReference>
<dbReference type="PANTHER" id="PTHR43775:SF51">
    <property type="entry name" value="INACTIVE PHENOLPHTHIOCEROL SYNTHESIS POLYKETIDE SYNTHASE TYPE I PKS1-RELATED"/>
    <property type="match status" value="1"/>
</dbReference>
<evidence type="ECO:0000259" key="7">
    <source>
        <dbReference type="PROSITE" id="PS52004"/>
    </source>
</evidence>
<dbReference type="SUPFAM" id="SSF53901">
    <property type="entry name" value="Thiolase-like"/>
    <property type="match status" value="1"/>
</dbReference>
<keyword evidence="8" id="KW-0012">Acyltransferase</keyword>
<evidence type="ECO:0000256" key="1">
    <source>
        <dbReference type="ARBA" id="ARBA00022450"/>
    </source>
</evidence>
<dbReference type="Gene3D" id="3.40.47.10">
    <property type="match status" value="1"/>
</dbReference>
<feature type="domain" description="Ketosynthase family 3 (KS3)" evidence="7">
    <location>
        <begin position="7"/>
        <end position="435"/>
    </location>
</feature>
<dbReference type="InterPro" id="IPR049490">
    <property type="entry name" value="C883_1060-like_KR_N"/>
</dbReference>
<dbReference type="Pfam" id="PF00698">
    <property type="entry name" value="Acyl_transf_1"/>
    <property type="match status" value="1"/>
</dbReference>
<dbReference type="PROSITE" id="PS00606">
    <property type="entry name" value="KS3_1"/>
    <property type="match status" value="1"/>
</dbReference>
<dbReference type="InterPro" id="IPR020841">
    <property type="entry name" value="PKS_Beta-ketoAc_synthase_dom"/>
</dbReference>
<dbReference type="InterPro" id="IPR016035">
    <property type="entry name" value="Acyl_Trfase/lysoPLipase"/>
</dbReference>
<evidence type="ECO:0000313" key="8">
    <source>
        <dbReference type="EMBL" id="HHJ52520.1"/>
    </source>
</evidence>
<dbReference type="Gene3D" id="3.30.70.3290">
    <property type="match status" value="1"/>
</dbReference>
<dbReference type="InterPro" id="IPR036291">
    <property type="entry name" value="NAD(P)-bd_dom_sf"/>
</dbReference>
<dbReference type="Proteomes" id="UP000886124">
    <property type="component" value="Unassembled WGS sequence"/>
</dbReference>
<dbReference type="Pfam" id="PF22621">
    <property type="entry name" value="CurL-like_PKS_C"/>
    <property type="match status" value="1"/>
</dbReference>
<evidence type="ECO:0000256" key="2">
    <source>
        <dbReference type="ARBA" id="ARBA00022553"/>
    </source>
</evidence>
<dbReference type="GO" id="GO:0004315">
    <property type="term" value="F:3-oxoacyl-[acyl-carrier-protein] synthase activity"/>
    <property type="evidence" value="ECO:0007669"/>
    <property type="project" value="InterPro"/>
</dbReference>
<evidence type="ECO:0000256" key="6">
    <source>
        <dbReference type="ARBA" id="ARBA00023268"/>
    </source>
</evidence>
<sequence>MSDANEGLDIAIIGMAGRFPGAENIEQFWELLKNGVEAVTFFTDEELIEAGVDPKLVKDPNYIKSRAIIKDEDKFDARFFDFFPREVEMMDPQHRLFLEAAWNALEDAGYNPDTYDGLVGLFGGVSLNTYLYSYLMSQKGFISSAEGYQLSIGNDKDFLTTRVSYKLNLTGPSVDVQTACSTSLVAVHLACQNLLNYSCDMALAGGVSITIPQKQGYYYQEGMILSKDGHCRAFDHRASGTISGSGVGMVLLKRLDEALEDGDHIYAVIKGSAYNNDGSNRVGYTAPSVDGQSEVIANAQAVSGVDPETITYIEAHGTGTVMGDPIEIAALTQVFREQTDKKQFCAIGSVKTNIGHLDAAAGVAGLIKTALALHHKQIPPSVNFEKPNPKIDFENSPFFVNTELSDWKTENGIPRRAGISSFGIGGTNVHAILEEAPAVEASDPGKPAQLLMLSAKSPEALDQATGNLANFLKKNPDVSLADVAYTLQVGRKAFNHRRILVANSVSDVAQALGDMDPKRILTTGHQKDPEQPPVAFMFSGQGSQYVNMGKELYRHEPVFREEVDRCCAILKEEMNLDLLPIIYPEEDEQEAAAEKLNQTEYTQPALFVIEYALARLWMHWGVQPAAMVGHSIGEYVAAVIAEVMSLKDGLKIVATRGKLMQSMPPGAMISVQLDENSVKEYLSEQVTIGALNSSGVTVLSGTFEGIEEVEKKLTAKNIQFRRLRTSHAFHSSMMDAILDEFTRAVSQVKLQSPKIGYLSNTSGTWITEQEATNPAYYANHLRNAVRFTDNVYELLQNQNLLLLEVGPGTVLTTLARRHPSNSLGRIILSSMRHPNDETGDFEFLLRTVGRLWMAGVEIDWNHYYGEERRLRVALPTYPFERKRFWLKTGKPVTGGAVSGEESGAIGKNKDISKWFYLPVWKQWQIPFSPDSALNPDHRWLILKDQTGLGNQMIEHLKNGAAKEIVIVEQSSAFEKKSDTHFAIRIDHPEDYAALIRDLKESDRLPDNIVHAFNVLVRNQPTTFDKALKTGYLSLLYLVQALSAERITRHIQVGIFSNDMFNITGYERIEPALATIHGLSKVVAQEFPNLVCRDIDVSLPHTMGNELSELAKR</sequence>
<evidence type="ECO:0000256" key="5">
    <source>
        <dbReference type="ARBA" id="ARBA00023098"/>
    </source>
</evidence>
<dbReference type="Gene3D" id="3.40.366.10">
    <property type="entry name" value="Malonyl-Coenzyme A Acyl Carrier Protein, domain 2"/>
    <property type="match status" value="1"/>
</dbReference>
<dbReference type="SUPFAM" id="SSF55048">
    <property type="entry name" value="Probable ACP-binding domain of malonyl-CoA ACP transacylase"/>
    <property type="match status" value="1"/>
</dbReference>
<organism evidence="8">
    <name type="scientific">Caldithrix abyssi</name>
    <dbReference type="NCBI Taxonomy" id="187145"/>
    <lineage>
        <taxon>Bacteria</taxon>
        <taxon>Pseudomonadati</taxon>
        <taxon>Calditrichota</taxon>
        <taxon>Calditrichia</taxon>
        <taxon>Calditrichales</taxon>
        <taxon>Calditrichaceae</taxon>
        <taxon>Caldithrix</taxon>
    </lineage>
</organism>
<keyword evidence="2" id="KW-0597">Phosphoprotein</keyword>
<dbReference type="InterPro" id="IPR016036">
    <property type="entry name" value="Malonyl_transacylase_ACP-bd"/>
</dbReference>
<dbReference type="SMART" id="SM00825">
    <property type="entry name" value="PKS_KS"/>
    <property type="match status" value="1"/>
</dbReference>
<dbReference type="Pfam" id="PF00109">
    <property type="entry name" value="ketoacyl-synt"/>
    <property type="match status" value="1"/>
</dbReference>
<dbReference type="Gene3D" id="3.40.50.720">
    <property type="entry name" value="NAD(P)-binding Rossmann-like Domain"/>
    <property type="match status" value="1"/>
</dbReference>
<gene>
    <name evidence="8" type="ORF">ENJ89_04945</name>
</gene>
<dbReference type="SUPFAM" id="SSF51735">
    <property type="entry name" value="NAD(P)-binding Rossmann-fold domains"/>
    <property type="match status" value="1"/>
</dbReference>
<dbReference type="InterPro" id="IPR001227">
    <property type="entry name" value="Ac_transferase_dom_sf"/>
</dbReference>
<keyword evidence="1" id="KW-0596">Phosphopantetheine</keyword>
<dbReference type="InterPro" id="IPR016039">
    <property type="entry name" value="Thiolase-like"/>
</dbReference>
<evidence type="ECO:0000256" key="4">
    <source>
        <dbReference type="ARBA" id="ARBA00022832"/>
    </source>
</evidence>
<feature type="non-terminal residue" evidence="8">
    <location>
        <position position="1112"/>
    </location>
</feature>
<dbReference type="PROSITE" id="PS52004">
    <property type="entry name" value="KS3_2"/>
    <property type="match status" value="1"/>
</dbReference>
<dbReference type="InterPro" id="IPR014043">
    <property type="entry name" value="Acyl_transferase_dom"/>
</dbReference>
<keyword evidence="6" id="KW-0511">Multifunctional enzyme</keyword>
<dbReference type="SUPFAM" id="SSF52151">
    <property type="entry name" value="FabD/lysophospholipase-like"/>
    <property type="match status" value="1"/>
</dbReference>
<accession>A0A7V5PPR9</accession>
<dbReference type="AlphaFoldDB" id="A0A7V5PPR9"/>
<name>A0A7V5PPR9_CALAY</name>
<dbReference type="Pfam" id="PF21394">
    <property type="entry name" value="Beta-ketacyl_N"/>
    <property type="match status" value="1"/>
</dbReference>
<dbReference type="EMBL" id="DROD01000335">
    <property type="protein sequence ID" value="HHJ52520.1"/>
    <property type="molecule type" value="Genomic_DNA"/>
</dbReference>
<dbReference type="FunFam" id="3.40.47.10:FF:000042">
    <property type="entry name" value="Polyketide synthase Pks13"/>
    <property type="match status" value="1"/>
</dbReference>
<evidence type="ECO:0000256" key="3">
    <source>
        <dbReference type="ARBA" id="ARBA00022679"/>
    </source>
</evidence>
<dbReference type="InterPro" id="IPR050091">
    <property type="entry name" value="PKS_NRPS_Biosynth_Enz"/>
</dbReference>